<evidence type="ECO:0000256" key="1">
    <source>
        <dbReference type="ARBA" id="ARBA00017693"/>
    </source>
</evidence>
<keyword evidence="5" id="KW-1185">Reference proteome</keyword>
<dbReference type="Pfam" id="PF04379">
    <property type="entry name" value="DUF525"/>
    <property type="match status" value="1"/>
</dbReference>
<dbReference type="Proteomes" id="UP001595536">
    <property type="component" value="Unassembled WGS sequence"/>
</dbReference>
<evidence type="ECO:0000313" key="5">
    <source>
        <dbReference type="Proteomes" id="UP001595536"/>
    </source>
</evidence>
<dbReference type="PROSITE" id="PS51087">
    <property type="entry name" value="APAG"/>
    <property type="match status" value="1"/>
</dbReference>
<protein>
    <recommendedName>
        <fullName evidence="1 2">Protein ApaG</fullName>
    </recommendedName>
</protein>
<reference evidence="5" key="1">
    <citation type="journal article" date="2019" name="Int. J. Syst. Evol. Microbiol.">
        <title>The Global Catalogue of Microorganisms (GCM) 10K type strain sequencing project: providing services to taxonomists for standard genome sequencing and annotation.</title>
        <authorList>
            <consortium name="The Broad Institute Genomics Platform"/>
            <consortium name="The Broad Institute Genome Sequencing Center for Infectious Disease"/>
            <person name="Wu L."/>
            <person name="Ma J."/>
        </authorList>
    </citation>
    <scope>NUCLEOTIDE SEQUENCE [LARGE SCALE GENOMIC DNA]</scope>
    <source>
        <strain evidence="5">CCM 7941</strain>
    </source>
</reference>
<accession>A0ABV7LD94</accession>
<proteinExistence type="inferred from homology"/>
<evidence type="ECO:0000313" key="4">
    <source>
        <dbReference type="EMBL" id="MFC3265603.1"/>
    </source>
</evidence>
<dbReference type="EMBL" id="JBHRUV010000018">
    <property type="protein sequence ID" value="MFC3265603.1"/>
    <property type="molecule type" value="Genomic_DNA"/>
</dbReference>
<dbReference type="InterPro" id="IPR023065">
    <property type="entry name" value="Uncharacterised_ApaG"/>
</dbReference>
<dbReference type="PANTHER" id="PTHR14289">
    <property type="entry name" value="F-BOX ONLY PROTEIN 3"/>
    <property type="match status" value="1"/>
</dbReference>
<dbReference type="RefSeq" id="WP_376829590.1">
    <property type="nucleotide sequence ID" value="NZ_JBHLWR010000006.1"/>
</dbReference>
<dbReference type="SUPFAM" id="SSF110069">
    <property type="entry name" value="ApaG-like"/>
    <property type="match status" value="1"/>
</dbReference>
<evidence type="ECO:0000259" key="3">
    <source>
        <dbReference type="PROSITE" id="PS51087"/>
    </source>
</evidence>
<dbReference type="Gene3D" id="2.60.40.1470">
    <property type="entry name" value="ApaG domain"/>
    <property type="match status" value="1"/>
</dbReference>
<name>A0ABV7LD94_9HYPH</name>
<dbReference type="HAMAP" id="MF_00791">
    <property type="entry name" value="ApaG"/>
    <property type="match status" value="1"/>
</dbReference>
<feature type="domain" description="ApaG" evidence="3">
    <location>
        <begin position="8"/>
        <end position="132"/>
    </location>
</feature>
<dbReference type="InterPro" id="IPR036767">
    <property type="entry name" value="ApaG_sf"/>
</dbReference>
<evidence type="ECO:0000256" key="2">
    <source>
        <dbReference type="HAMAP-Rule" id="MF_00791"/>
    </source>
</evidence>
<dbReference type="NCBIfam" id="NF003967">
    <property type="entry name" value="PRK05461.1"/>
    <property type="match status" value="1"/>
</dbReference>
<comment type="caution">
    <text evidence="4">The sequence shown here is derived from an EMBL/GenBank/DDBJ whole genome shotgun (WGS) entry which is preliminary data.</text>
</comment>
<sequence length="140" mass="15213">MQGARRYQACTRDIAVTVTPRFLEDQSSPAQGDYFWAYTIEIVNLGSRPVQLRRRLWRIIDGDGAVEAVTGEGVVGEQPCIAPGDAFVYTSGCPLRTPHGVMSGSYAMESADGETFEVAIPTFVLDSPYAARAARAKVTH</sequence>
<dbReference type="PANTHER" id="PTHR14289:SF16">
    <property type="entry name" value="POLYMERASE DELTA-INTERACTING PROTEIN 2"/>
    <property type="match status" value="1"/>
</dbReference>
<dbReference type="InterPro" id="IPR007474">
    <property type="entry name" value="ApaG_domain"/>
</dbReference>
<organism evidence="4 5">
    <name type="scientific">Camelimonas abortus</name>
    <dbReference type="NCBI Taxonomy" id="1017184"/>
    <lineage>
        <taxon>Bacteria</taxon>
        <taxon>Pseudomonadati</taxon>
        <taxon>Pseudomonadota</taxon>
        <taxon>Alphaproteobacteria</taxon>
        <taxon>Hyphomicrobiales</taxon>
        <taxon>Chelatococcaceae</taxon>
        <taxon>Camelimonas</taxon>
    </lineage>
</organism>
<gene>
    <name evidence="2 4" type="primary">apaG</name>
    <name evidence="4" type="ORF">ACFOEX_04380</name>
</gene>